<keyword evidence="2" id="KW-1185">Reference proteome</keyword>
<dbReference type="EMBL" id="SRPF01000002">
    <property type="protein sequence ID" value="TGN40456.1"/>
    <property type="molecule type" value="Genomic_DNA"/>
</dbReference>
<organism evidence="1 2">
    <name type="scientific">Marinobacter confluentis</name>
    <dbReference type="NCBI Taxonomy" id="1697557"/>
    <lineage>
        <taxon>Bacteria</taxon>
        <taxon>Pseudomonadati</taxon>
        <taxon>Pseudomonadota</taxon>
        <taxon>Gammaproteobacteria</taxon>
        <taxon>Pseudomonadales</taxon>
        <taxon>Marinobacteraceae</taxon>
        <taxon>Marinobacter</taxon>
    </lineage>
</organism>
<sequence length="204" mass="23156">MRKKTEGAEQPVKTPPASILRKVVNDALEHGYVFRSMRAIAETSGISHRMLNYHFGSQYGLWAAIIGEVRGSESALFKAETELVNSVDDLKAFFLTFWRRYTTTEFRAFYQLHFETYSYALRHREECADFLSGVVEPWVGAISELFRKVGFTEQQANERARIMLAAMRGFTLDFLTTGDAGQIENAGRTLLDLVCAPPKDRADQ</sequence>
<proteinExistence type="predicted"/>
<dbReference type="SUPFAM" id="SSF46689">
    <property type="entry name" value="Homeodomain-like"/>
    <property type="match status" value="1"/>
</dbReference>
<dbReference type="RefSeq" id="WP_135803118.1">
    <property type="nucleotide sequence ID" value="NZ_SRPF01000002.1"/>
</dbReference>
<protein>
    <submittedName>
        <fullName evidence="1">TetR/AcrR family transcriptional regulator</fullName>
    </submittedName>
</protein>
<comment type="caution">
    <text evidence="1">The sequence shown here is derived from an EMBL/GenBank/DDBJ whole genome shotgun (WGS) entry which is preliminary data.</text>
</comment>
<dbReference type="Proteomes" id="UP000298325">
    <property type="component" value="Unassembled WGS sequence"/>
</dbReference>
<dbReference type="PROSITE" id="PS01081">
    <property type="entry name" value="HTH_TETR_1"/>
    <property type="match status" value="1"/>
</dbReference>
<dbReference type="InterPro" id="IPR023772">
    <property type="entry name" value="DNA-bd_HTH_TetR-type_CS"/>
</dbReference>
<evidence type="ECO:0000313" key="1">
    <source>
        <dbReference type="EMBL" id="TGN40456.1"/>
    </source>
</evidence>
<evidence type="ECO:0000313" key="2">
    <source>
        <dbReference type="Proteomes" id="UP000298325"/>
    </source>
</evidence>
<reference evidence="1 2" key="1">
    <citation type="submission" date="2019-04" db="EMBL/GenBank/DDBJ databases">
        <authorList>
            <person name="Park S."/>
            <person name="Yoon J.-H."/>
        </authorList>
    </citation>
    <scope>NUCLEOTIDE SEQUENCE [LARGE SCALE GENOMIC DNA]</scope>
    <source>
        <strain evidence="1 2">HJM-18</strain>
    </source>
</reference>
<accession>A0A4Z1CA89</accession>
<name>A0A4Z1CA89_9GAMM</name>
<dbReference type="SUPFAM" id="SSF48498">
    <property type="entry name" value="Tetracyclin repressor-like, C-terminal domain"/>
    <property type="match status" value="1"/>
</dbReference>
<dbReference type="AlphaFoldDB" id="A0A4Z1CA89"/>
<dbReference type="OrthoDB" id="9151800at2"/>
<dbReference type="InterPro" id="IPR009057">
    <property type="entry name" value="Homeodomain-like_sf"/>
</dbReference>
<dbReference type="Gene3D" id="1.10.357.10">
    <property type="entry name" value="Tetracycline Repressor, domain 2"/>
    <property type="match status" value="1"/>
</dbReference>
<dbReference type="InterPro" id="IPR036271">
    <property type="entry name" value="Tet_transcr_reg_TetR-rel_C_sf"/>
</dbReference>
<gene>
    <name evidence="1" type="ORF">E5Q11_09315</name>
</gene>